<gene>
    <name evidence="4" type="ORF">SDM1_47t00001</name>
</gene>
<reference evidence="4" key="1">
    <citation type="submission" date="2004-05" db="EMBL/GenBank/DDBJ databases">
        <authorList>
            <person name="Buell R."/>
            <person name="Liu J."/>
            <person name="Childs K."/>
            <person name="Zaborsky J."/>
            <person name="Tallon L."/>
            <person name="Wirtz U."/>
            <person name="Wei F."/>
            <person name="Kuang H."/>
            <person name="Zhang P."/>
            <person name="Marano M."/>
            <person name="Baker B."/>
        </authorList>
    </citation>
    <scope>NUCLEOTIDE SEQUENCE</scope>
</reference>
<dbReference type="InterPro" id="IPR025398">
    <property type="entry name" value="DUF4371"/>
</dbReference>
<dbReference type="InterPro" id="IPR006580">
    <property type="entry name" value="Znf_TTF"/>
</dbReference>
<dbReference type="Pfam" id="PF14291">
    <property type="entry name" value="DUF4371"/>
    <property type="match status" value="1"/>
</dbReference>
<dbReference type="AlphaFoldDB" id="Q6L3Y1"/>
<evidence type="ECO:0000259" key="3">
    <source>
        <dbReference type="SMART" id="SM00597"/>
    </source>
</evidence>
<evidence type="ECO:0000313" key="4">
    <source>
        <dbReference type="EMBL" id="AAT38794.1"/>
    </source>
</evidence>
<dbReference type="SUPFAM" id="SSF53098">
    <property type="entry name" value="Ribonuclease H-like"/>
    <property type="match status" value="1"/>
</dbReference>
<accession>Q6L3Y1</accession>
<feature type="region of interest" description="Disordered" evidence="2">
    <location>
        <begin position="17"/>
        <end position="44"/>
    </location>
</feature>
<feature type="domain" description="TTF-type" evidence="3">
    <location>
        <begin position="100"/>
        <end position="195"/>
    </location>
</feature>
<protein>
    <submittedName>
        <fullName evidence="4">Putative hAT family dimerisation domain containing protein, identical</fullName>
    </submittedName>
</protein>
<reference evidence="4" key="2">
    <citation type="submission" date="2006-08" db="EMBL/GenBank/DDBJ databases">
        <authorList>
            <person name="Childs K."/>
        </authorList>
    </citation>
    <scope>NUCLEOTIDE SEQUENCE</scope>
</reference>
<keyword evidence="1" id="KW-0175">Coiled coil</keyword>
<dbReference type="EMBL" id="AC149267">
    <property type="protein sequence ID" value="AAT38794.1"/>
    <property type="molecule type" value="Genomic_DNA"/>
</dbReference>
<organism evidence="4">
    <name type="scientific">Solanum demissum</name>
    <name type="common">Wild potato</name>
    <dbReference type="NCBI Taxonomy" id="50514"/>
    <lineage>
        <taxon>Eukaryota</taxon>
        <taxon>Viridiplantae</taxon>
        <taxon>Streptophyta</taxon>
        <taxon>Embryophyta</taxon>
        <taxon>Tracheophyta</taxon>
        <taxon>Spermatophyta</taxon>
        <taxon>Magnoliopsida</taxon>
        <taxon>eudicotyledons</taxon>
        <taxon>Gunneridae</taxon>
        <taxon>Pentapetalae</taxon>
        <taxon>asterids</taxon>
        <taxon>lamiids</taxon>
        <taxon>Solanales</taxon>
        <taxon>Solanaceae</taxon>
        <taxon>Solanoideae</taxon>
        <taxon>Solaneae</taxon>
        <taxon>Solanum</taxon>
    </lineage>
</organism>
<evidence type="ECO:0000256" key="1">
    <source>
        <dbReference type="SAM" id="Coils"/>
    </source>
</evidence>
<name>Q6L3Y1_SOLDE</name>
<feature type="coiled-coil region" evidence="1">
    <location>
        <begin position="547"/>
        <end position="574"/>
    </location>
</feature>
<proteinExistence type="predicted"/>
<dbReference type="PANTHER" id="PTHR11697:SF230">
    <property type="entry name" value="ZINC FINGER, MYM DOMAIN CONTAINING 1"/>
    <property type="match status" value="1"/>
</dbReference>
<dbReference type="InterPro" id="IPR055298">
    <property type="entry name" value="AtLOH3-like"/>
</dbReference>
<evidence type="ECO:0000256" key="2">
    <source>
        <dbReference type="SAM" id="MobiDB-lite"/>
    </source>
</evidence>
<dbReference type="PANTHER" id="PTHR11697">
    <property type="entry name" value="GENERAL TRANSCRIPTION FACTOR 2-RELATED ZINC FINGER PROTEIN"/>
    <property type="match status" value="1"/>
</dbReference>
<dbReference type="GO" id="GO:0046983">
    <property type="term" value="F:protein dimerization activity"/>
    <property type="evidence" value="ECO:0007669"/>
    <property type="project" value="InterPro"/>
</dbReference>
<sequence length="805" mass="92769">MATSQYSVKKYFTQVPKSTLASQSHSQSNQKENTNHSEVSLDSSQEFDLSSLKFDPGERTSILNYHPNHRDVIRRAYLLNGPCQPRLAVQKYPQTNIFGSMRRFNHEWFDDIYHDWLEYSVSKDAVYCLYCYLFKDHNTNQGGGETFSTIGFKSWNKKSGLDKHIGLPNSIHNQSKKKCQDLLQQRRSIQFAFERQSNQLKHRYYMRLSASVDVVRLLISRGFAFRGHDESKSSLSRGNFLEILSWYAKRCDKIRDYILEHAPVNDQMTSPMIQKDIVSACKIETVKAILEELNGDYFALLVDESFDVSHKEQMAIIFRYIDRMGFVMERLIDIVHVKDTSASSLKETIFNLLAQHSLSPSSVRGQCYDGASNMQGEINGLKMLIRRESKSAHSIHCFAHQLQLTLVGVSKKCVEVGKLVVLISNIFNVLGSSFKRMDNLRDSQKSTIQVALDMGELTTGSGLNQQLGLSRACDTRWGSHYKSFNNFIIMFGSILEVLESLALDARSMDERAKAMGHLEACQTFEIAFMLHLMRDVLAITNELNKCLQKKEQDIANAMLLVEVAKRRLQVLRDDEWDSLIAKVSTFCIKHNILIPNFEEPYVSSLRSRRKLANYTILHHYRVEVFCNIIDWQLQELNDRFDEVTTDLLHGIACLNPIKSFSSFDIRKKMRMAELYPDDFDESNMNILENQLASYIVDVRDVDERFFDLNGLCDLSKRLVQTKKHSNYPLVFRLVKLALLLPVATASVERAFSAMKFIKNDLRSQMSDDFFSGCLVPYLEKDVFDKISNDVIIKTFQDMKPRRIQL</sequence>
<dbReference type="InterPro" id="IPR012337">
    <property type="entry name" value="RNaseH-like_sf"/>
</dbReference>
<dbReference type="SMART" id="SM00597">
    <property type="entry name" value="ZnF_TTF"/>
    <property type="match status" value="1"/>
</dbReference>
<dbReference type="InterPro" id="IPR008906">
    <property type="entry name" value="HATC_C_dom"/>
</dbReference>
<dbReference type="Pfam" id="PF05699">
    <property type="entry name" value="Dimer_Tnp_hAT"/>
    <property type="match status" value="1"/>
</dbReference>